<evidence type="ECO:0000256" key="5">
    <source>
        <dbReference type="PROSITE-ProRule" id="PRU10137"/>
    </source>
</evidence>
<dbReference type="PROSITE" id="PS00397">
    <property type="entry name" value="RECOMBINASES_1"/>
    <property type="match status" value="1"/>
</dbReference>
<dbReference type="GO" id="GO:0003677">
    <property type="term" value="F:DNA binding"/>
    <property type="evidence" value="ECO:0007669"/>
    <property type="project" value="UniProtKB-KW"/>
</dbReference>
<keyword evidence="3" id="KW-0233">DNA recombination</keyword>
<evidence type="ECO:0000256" key="1">
    <source>
        <dbReference type="ARBA" id="ARBA00022908"/>
    </source>
</evidence>
<organism evidence="7 8">
    <name type="scientific">Flagellimonas meridianipacifica</name>
    <dbReference type="NCBI Taxonomy" id="1080225"/>
    <lineage>
        <taxon>Bacteria</taxon>
        <taxon>Pseudomonadati</taxon>
        <taxon>Bacteroidota</taxon>
        <taxon>Flavobacteriia</taxon>
        <taxon>Flavobacteriales</taxon>
        <taxon>Flavobacteriaceae</taxon>
        <taxon>Flagellimonas</taxon>
    </lineage>
</organism>
<dbReference type="CDD" id="cd03768">
    <property type="entry name" value="SR_ResInv"/>
    <property type="match status" value="1"/>
</dbReference>
<evidence type="ECO:0000256" key="2">
    <source>
        <dbReference type="ARBA" id="ARBA00023125"/>
    </source>
</evidence>
<dbReference type="EMBL" id="PVYX01000002">
    <property type="protein sequence ID" value="PRX54403.1"/>
    <property type="molecule type" value="Genomic_DNA"/>
</dbReference>
<dbReference type="Gene3D" id="3.40.50.1390">
    <property type="entry name" value="Resolvase, N-terminal catalytic domain"/>
    <property type="match status" value="1"/>
</dbReference>
<evidence type="ECO:0000313" key="8">
    <source>
        <dbReference type="Proteomes" id="UP000237640"/>
    </source>
</evidence>
<gene>
    <name evidence="7" type="ORF">CLV81_2804</name>
</gene>
<dbReference type="InterPro" id="IPR050639">
    <property type="entry name" value="SSR_resolvase"/>
</dbReference>
<dbReference type="InterPro" id="IPR006118">
    <property type="entry name" value="Recombinase_CS"/>
</dbReference>
<proteinExistence type="predicted"/>
<evidence type="ECO:0000259" key="6">
    <source>
        <dbReference type="PROSITE" id="PS51736"/>
    </source>
</evidence>
<dbReference type="GO" id="GO:0015074">
    <property type="term" value="P:DNA integration"/>
    <property type="evidence" value="ECO:0007669"/>
    <property type="project" value="UniProtKB-KW"/>
</dbReference>
<dbReference type="PROSITE" id="PS51736">
    <property type="entry name" value="RECOMBINASES_3"/>
    <property type="match status" value="1"/>
</dbReference>
<dbReference type="Pfam" id="PF00239">
    <property type="entry name" value="Resolvase"/>
    <property type="match status" value="1"/>
</dbReference>
<dbReference type="OrthoDB" id="9797501at2"/>
<evidence type="ECO:0000256" key="3">
    <source>
        <dbReference type="ARBA" id="ARBA00023172"/>
    </source>
</evidence>
<name>A0A2T0MAA0_9FLAO</name>
<dbReference type="RefSeq" id="WP_106145686.1">
    <property type="nucleotide sequence ID" value="NZ_PVYX01000002.1"/>
</dbReference>
<dbReference type="PANTHER" id="PTHR30461:SF2">
    <property type="entry name" value="SERINE RECOMBINASE PINE-RELATED"/>
    <property type="match status" value="1"/>
</dbReference>
<accession>A0A2T0MAA0</accession>
<dbReference type="PANTHER" id="PTHR30461">
    <property type="entry name" value="DNA-INVERTASE FROM LAMBDOID PROPHAGE"/>
    <property type="match status" value="1"/>
</dbReference>
<dbReference type="Proteomes" id="UP000237640">
    <property type="component" value="Unassembled WGS sequence"/>
</dbReference>
<dbReference type="InterPro" id="IPR036162">
    <property type="entry name" value="Resolvase-like_N_sf"/>
</dbReference>
<feature type="active site" description="O-(5'-phospho-DNA)-serine intermediate" evidence="4 5">
    <location>
        <position position="9"/>
    </location>
</feature>
<feature type="domain" description="Resolvase/invertase-type recombinase catalytic" evidence="6">
    <location>
        <begin position="1"/>
        <end position="138"/>
    </location>
</feature>
<evidence type="ECO:0000256" key="4">
    <source>
        <dbReference type="PIRSR" id="PIRSR606118-50"/>
    </source>
</evidence>
<protein>
    <submittedName>
        <fullName evidence="7">DNA invertase Pin-like site-specific DNA recombinase</fullName>
    </submittedName>
</protein>
<dbReference type="InterPro" id="IPR006119">
    <property type="entry name" value="Resolv_N"/>
</dbReference>
<keyword evidence="2" id="KW-0238">DNA-binding</keyword>
<comment type="caution">
    <text evidence="7">The sequence shown here is derived from an EMBL/GenBank/DDBJ whole genome shotgun (WGS) entry which is preliminary data.</text>
</comment>
<dbReference type="AlphaFoldDB" id="A0A2T0MAA0"/>
<dbReference type="SMART" id="SM00857">
    <property type="entry name" value="Resolvase"/>
    <property type="match status" value="1"/>
</dbReference>
<keyword evidence="8" id="KW-1185">Reference proteome</keyword>
<keyword evidence="1" id="KW-0229">DNA integration</keyword>
<reference evidence="7 8" key="1">
    <citation type="submission" date="2018-03" db="EMBL/GenBank/DDBJ databases">
        <title>Genomic Encyclopedia of Archaeal and Bacterial Type Strains, Phase II (KMG-II): from individual species to whole genera.</title>
        <authorList>
            <person name="Goeker M."/>
        </authorList>
    </citation>
    <scope>NUCLEOTIDE SEQUENCE [LARGE SCALE GENOMIC DNA]</scope>
    <source>
        <strain evidence="7 8">DSM 25027</strain>
    </source>
</reference>
<dbReference type="SUPFAM" id="SSF53041">
    <property type="entry name" value="Resolvase-like"/>
    <property type="match status" value="1"/>
</dbReference>
<sequence length="192" mass="21615">MKARYARVSTPNQKLERQLIKQNPNDKLYIDVCSGAIPFAERLEGSKLLSDGQIDHISVNSIDRLGRNLLDVLNTLKCFEEKKVVVKVDNLGIESLVNNKPNQAFNLIVSVLANISEMERTTMLERQREGIEMARAKGKYKGRIRGSKESKDEFLSKYPAVIKRLKEGQSLRNTAKLCDVSLGTVQKVKAVL</sequence>
<evidence type="ECO:0000313" key="7">
    <source>
        <dbReference type="EMBL" id="PRX54403.1"/>
    </source>
</evidence>
<dbReference type="GO" id="GO:0000150">
    <property type="term" value="F:DNA strand exchange activity"/>
    <property type="evidence" value="ECO:0007669"/>
    <property type="project" value="InterPro"/>
</dbReference>